<protein>
    <submittedName>
        <fullName evidence="1">Uncharacterized protein</fullName>
    </submittedName>
</protein>
<proteinExistence type="predicted"/>
<dbReference type="EMBL" id="BK029940">
    <property type="protein sequence ID" value="DAD55758.1"/>
    <property type="molecule type" value="Genomic_DNA"/>
</dbReference>
<name>A0A8D9PEG5_9VIRU</name>
<organism evidence="1">
    <name type="scientific">Bacteriophage sp</name>
    <dbReference type="NCBI Taxonomy" id="38018"/>
    <lineage>
        <taxon>Viruses</taxon>
    </lineage>
</organism>
<reference evidence="1" key="1">
    <citation type="journal article" date="2021" name="Proc. Natl. Acad. Sci. U.S.A.">
        <title>A Catalog of Tens of Thousands of Viruses from Human Metagenomes Reveals Hidden Associations with Chronic Diseases.</title>
        <authorList>
            <person name="Tisza M.J."/>
            <person name="Buck C.B."/>
        </authorList>
    </citation>
    <scope>NUCLEOTIDE SEQUENCE</scope>
    <source>
        <strain evidence="1">CtOZu12</strain>
    </source>
</reference>
<evidence type="ECO:0000313" key="1">
    <source>
        <dbReference type="EMBL" id="DAD55758.1"/>
    </source>
</evidence>
<sequence length="91" mass="10996">MTMYAMVVFTKRYYNGLQRTHSLEFEVTEATKSFVRTTKEICHIPIRLSKINEYRLCSGYECLYFFGQDKNKLLEIWEEMMTPTTRFLEML</sequence>
<accession>A0A8D9PEG5</accession>